<reference evidence="1" key="1">
    <citation type="journal article" date="2007" name="PLoS ONE">
        <title>The first genome sequence of an elite grapevine cultivar (Pinot noir Vitis vinifera L.): coping with a highly heterozygous genome.</title>
        <authorList>
            <person name="Velasco R."/>
            <person name="Zharkikh A."/>
            <person name="Troggio M."/>
            <person name="Cartwright D.A."/>
            <person name="Cestaro A."/>
            <person name="Pruss D."/>
            <person name="Pindo M."/>
            <person name="FitzGerald L.M."/>
            <person name="Vezzulli S."/>
            <person name="Reid J."/>
            <person name="Malacarne G."/>
            <person name="Iliev D."/>
            <person name="Coppola G."/>
            <person name="Wardell B."/>
            <person name="Micheletti D."/>
            <person name="Macalma T."/>
            <person name="Facci M."/>
            <person name="Mitchell J.T."/>
            <person name="Perazzolli M."/>
            <person name="Eldredge G."/>
            <person name="Gatto P."/>
            <person name="Oyzerski R."/>
            <person name="Moretto M."/>
            <person name="Gutin N."/>
            <person name="Stefanini M."/>
            <person name="Chen Y."/>
            <person name="Segala C."/>
            <person name="Davenport C."/>
            <person name="Dematte L."/>
            <person name="Mraz A."/>
            <person name="Battilana J."/>
            <person name="Stormo K."/>
            <person name="Costa F."/>
            <person name="Tao Q."/>
            <person name="Si-Ammour A."/>
            <person name="Harkins T."/>
            <person name="Lackey A."/>
            <person name="Perbost C."/>
            <person name="Taillon B."/>
            <person name="Stella A."/>
            <person name="Solovyev V."/>
            <person name="Fawcett J.A."/>
            <person name="Sterck L."/>
            <person name="Vandepoele K."/>
            <person name="Grando S.M."/>
            <person name="Toppo S."/>
            <person name="Moser C."/>
            <person name="Lanchbury J."/>
            <person name="Bogden R."/>
            <person name="Skolnick M."/>
            <person name="Sgaramella V."/>
            <person name="Bhatnagar S.K."/>
            <person name="Fontana P."/>
            <person name="Gutin A."/>
            <person name="Van de Peer Y."/>
            <person name="Salamini F."/>
            <person name="Viola R."/>
        </authorList>
    </citation>
    <scope>NUCLEOTIDE SEQUENCE</scope>
</reference>
<name>A5B071_VITVI</name>
<organism evidence="1">
    <name type="scientific">Vitis vinifera</name>
    <name type="common">Grape</name>
    <dbReference type="NCBI Taxonomy" id="29760"/>
    <lineage>
        <taxon>Eukaryota</taxon>
        <taxon>Viridiplantae</taxon>
        <taxon>Streptophyta</taxon>
        <taxon>Embryophyta</taxon>
        <taxon>Tracheophyta</taxon>
        <taxon>Spermatophyta</taxon>
        <taxon>Magnoliopsida</taxon>
        <taxon>eudicotyledons</taxon>
        <taxon>Gunneridae</taxon>
        <taxon>Pentapetalae</taxon>
        <taxon>rosids</taxon>
        <taxon>Vitales</taxon>
        <taxon>Vitaceae</taxon>
        <taxon>Viteae</taxon>
        <taxon>Vitis</taxon>
    </lineage>
</organism>
<accession>A5B071</accession>
<protein>
    <submittedName>
        <fullName evidence="1">Uncharacterized protein</fullName>
    </submittedName>
</protein>
<sequence>MEVVDTSCSWCCHIVAKWMDTRSQPTKVLDSVVVPAKDIRTGYQSITFFFVRRFIYSARSTVPLINGEEIFYDCHDDIRRQHGHRHPTDDCQKPWQVMGRGPWLSEYTRCAMCALEEGPDESDPDDNACHVSLCVARVLRGRGPYRGKWLAQHVDLGPTWLFTITLSNSSINT</sequence>
<gene>
    <name evidence="1" type="ORF">VITISV_025655</name>
</gene>
<evidence type="ECO:0000313" key="1">
    <source>
        <dbReference type="EMBL" id="CAN69540.1"/>
    </source>
</evidence>
<proteinExistence type="predicted"/>
<dbReference type="EMBL" id="AM442115">
    <property type="protein sequence ID" value="CAN69540.1"/>
    <property type="molecule type" value="Genomic_DNA"/>
</dbReference>
<dbReference type="AlphaFoldDB" id="A5B071"/>